<sequence length="89" mass="10305">MSKETDTLQQLRRRYTRPYLTLAELRADHLPHINTDRHLLREVAEGRVNIKISRLHPSKRAPRVINLPDLARWLDQQLESGTTKAADAA</sequence>
<evidence type="ECO:0000313" key="2">
    <source>
        <dbReference type="Proteomes" id="UP000243488"/>
    </source>
</evidence>
<dbReference type="RefSeq" id="WP_080051561.1">
    <property type="nucleotide sequence ID" value="NZ_CP020100.1"/>
</dbReference>
<dbReference type="EMBL" id="CP020100">
    <property type="protein sequence ID" value="AQZ96653.1"/>
    <property type="molecule type" value="Genomic_DNA"/>
</dbReference>
<evidence type="ECO:0008006" key="3">
    <source>
        <dbReference type="Google" id="ProtNLM"/>
    </source>
</evidence>
<keyword evidence="2" id="KW-1185">Reference proteome</keyword>
<dbReference type="KEGG" id="ppha:BVH74_18680"/>
<name>A0A1V0B9N0_9GAMM</name>
<dbReference type="AlphaFoldDB" id="A0A1V0B9N0"/>
<dbReference type="Pfam" id="PF11112">
    <property type="entry name" value="PyocinActivator"/>
    <property type="match status" value="1"/>
</dbReference>
<protein>
    <recommendedName>
        <fullName evidence="3">Transcriptional regulator</fullName>
    </recommendedName>
</protein>
<dbReference type="GO" id="GO:0006355">
    <property type="term" value="P:regulation of DNA-templated transcription"/>
    <property type="evidence" value="ECO:0007669"/>
    <property type="project" value="InterPro"/>
</dbReference>
<accession>A0A1V0B9N0</accession>
<evidence type="ECO:0000313" key="1">
    <source>
        <dbReference type="EMBL" id="AQZ96653.1"/>
    </source>
</evidence>
<organism evidence="1 2">
    <name type="scientific">Halopseudomonas phragmitis</name>
    <dbReference type="NCBI Taxonomy" id="1931241"/>
    <lineage>
        <taxon>Bacteria</taxon>
        <taxon>Pseudomonadati</taxon>
        <taxon>Pseudomonadota</taxon>
        <taxon>Gammaproteobacteria</taxon>
        <taxon>Pseudomonadales</taxon>
        <taxon>Pseudomonadaceae</taxon>
        <taxon>Halopseudomonas</taxon>
    </lineage>
</organism>
<dbReference type="InterPro" id="IPR020518">
    <property type="entry name" value="Tscrpt_reg_PrtN"/>
</dbReference>
<gene>
    <name evidence="1" type="ORF">BVH74_18680</name>
</gene>
<reference evidence="1 2" key="1">
    <citation type="submission" date="2017-03" db="EMBL/GenBank/DDBJ databases">
        <title>Complete genome sequence of the novel DNRA strain Pseudomonas sp. S-6-2 isolated from Chinese polluted river sediment. Journal of Biotechnology.</title>
        <authorList>
            <person name="Li J."/>
            <person name="Xiang F."/>
            <person name="Wang L."/>
            <person name="Xi L."/>
            <person name="Liu J."/>
        </authorList>
    </citation>
    <scope>NUCLEOTIDE SEQUENCE [LARGE SCALE GENOMIC DNA]</scope>
    <source>
        <strain evidence="1 2">S-6-2</strain>
    </source>
</reference>
<dbReference type="Proteomes" id="UP000243488">
    <property type="component" value="Chromosome"/>
</dbReference>
<dbReference type="STRING" id="1931241.BVH74_18680"/>
<proteinExistence type="predicted"/>